<evidence type="ECO:0000256" key="1">
    <source>
        <dbReference type="ARBA" id="ARBA00004613"/>
    </source>
</evidence>
<dbReference type="GO" id="GO:0016810">
    <property type="term" value="F:hydrolase activity, acting on carbon-nitrogen (but not peptide) bonds"/>
    <property type="evidence" value="ECO:0007669"/>
    <property type="project" value="InterPro"/>
</dbReference>
<dbReference type="RefSeq" id="WP_077323298.1">
    <property type="nucleotide sequence ID" value="NZ_CABEHT010000001.1"/>
</dbReference>
<feature type="domain" description="NodB homology" evidence="4">
    <location>
        <begin position="145"/>
        <end position="306"/>
    </location>
</feature>
<sequence length="306" mass="34757">MRRKKSTTKKLISRLLALLIIATLSLFGLTYRQEIKNFAKGFLPVAVQKNKAKTSQSQNTSKEKKATVDKEKTTWTKQTEQVKIPILMYHAIHVMGPEETANANLIIDPHLFEEQIKALKEAGYYFLSPQEAYRALSQNELPASKVVWLTFDDSMEDFYTTAFPILKKYQAKATNNVITGFTENQRPENLTLGQMREMKQFGMSFQDHTVNHPDLSVSDPQTQEHEMKDSKSFLDQNLNQETIAIAYPSGRYSEITLDIAKKLHYKLGVTTNEGLASAANGLLSLNRVRMMPNTTPQALLTYIKTD</sequence>
<dbReference type="EC" id="3.5.1.-" evidence="5"/>
<gene>
    <name evidence="5" type="primary">icaB</name>
    <name evidence="5" type="ORF">NCTC5386_01161</name>
</gene>
<dbReference type="InterPro" id="IPR002509">
    <property type="entry name" value="NODB_dom"/>
</dbReference>
<dbReference type="CDD" id="cd10918">
    <property type="entry name" value="CE4_NodB_like_5s_6s"/>
    <property type="match status" value="1"/>
</dbReference>
<dbReference type="SUPFAM" id="SSF88713">
    <property type="entry name" value="Glycoside hydrolase/deacetylase"/>
    <property type="match status" value="1"/>
</dbReference>
<feature type="compositionally biased region" description="Basic and acidic residues" evidence="3">
    <location>
        <begin position="61"/>
        <end position="72"/>
    </location>
</feature>
<feature type="region of interest" description="Disordered" evidence="3">
    <location>
        <begin position="53"/>
        <end position="72"/>
    </location>
</feature>
<dbReference type="Pfam" id="PF01522">
    <property type="entry name" value="Polysacc_deac_1"/>
    <property type="match status" value="1"/>
</dbReference>
<proteinExistence type="predicted"/>
<evidence type="ECO:0000313" key="6">
    <source>
        <dbReference type="Proteomes" id="UP000394068"/>
    </source>
</evidence>
<accession>A0A4U9XM27</accession>
<name>A0A4U9XM27_9STRE</name>
<dbReference type="Gene3D" id="3.20.20.370">
    <property type="entry name" value="Glycoside hydrolase/deacetylase"/>
    <property type="match status" value="1"/>
</dbReference>
<dbReference type="PANTHER" id="PTHR34216:SF3">
    <property type="entry name" value="POLY-BETA-1,6-N-ACETYL-D-GLUCOSAMINE N-DEACETYLASE"/>
    <property type="match status" value="1"/>
</dbReference>
<organism evidence="5 6">
    <name type="scientific">Streptococcus pseudoporcinus</name>
    <dbReference type="NCBI Taxonomy" id="361101"/>
    <lineage>
        <taxon>Bacteria</taxon>
        <taxon>Bacillati</taxon>
        <taxon>Bacillota</taxon>
        <taxon>Bacilli</taxon>
        <taxon>Lactobacillales</taxon>
        <taxon>Streptococcaceae</taxon>
        <taxon>Streptococcus</taxon>
    </lineage>
</organism>
<dbReference type="Proteomes" id="UP000394068">
    <property type="component" value="Unassembled WGS sequence"/>
</dbReference>
<dbReference type="AlphaFoldDB" id="A0A4U9XM27"/>
<protein>
    <submittedName>
        <fullName evidence="5">Polysaccharide deacetylase</fullName>
        <ecNumber evidence="5">3.5.1.-</ecNumber>
    </submittedName>
</protein>
<dbReference type="GO" id="GO:0005975">
    <property type="term" value="P:carbohydrate metabolic process"/>
    <property type="evidence" value="ECO:0007669"/>
    <property type="project" value="InterPro"/>
</dbReference>
<reference evidence="5 6" key="1">
    <citation type="submission" date="2019-05" db="EMBL/GenBank/DDBJ databases">
        <authorList>
            <consortium name="Pathogen Informatics"/>
        </authorList>
    </citation>
    <scope>NUCLEOTIDE SEQUENCE [LARGE SCALE GENOMIC DNA]</scope>
    <source>
        <strain evidence="5 6">NCTC5386</strain>
    </source>
</reference>
<dbReference type="PANTHER" id="PTHR34216">
    <property type="match status" value="1"/>
</dbReference>
<dbReference type="InterPro" id="IPR051398">
    <property type="entry name" value="Polysacch_Deacetylase"/>
</dbReference>
<comment type="subcellular location">
    <subcellularLocation>
        <location evidence="1">Secreted</location>
    </subcellularLocation>
</comment>
<evidence type="ECO:0000259" key="4">
    <source>
        <dbReference type="PROSITE" id="PS51677"/>
    </source>
</evidence>
<evidence type="ECO:0000256" key="3">
    <source>
        <dbReference type="SAM" id="MobiDB-lite"/>
    </source>
</evidence>
<dbReference type="GO" id="GO:0005576">
    <property type="term" value="C:extracellular region"/>
    <property type="evidence" value="ECO:0007669"/>
    <property type="project" value="UniProtKB-SubCell"/>
</dbReference>
<evidence type="ECO:0000313" key="5">
    <source>
        <dbReference type="EMBL" id="VTS14099.1"/>
    </source>
</evidence>
<dbReference type="PROSITE" id="PS51677">
    <property type="entry name" value="NODB"/>
    <property type="match status" value="1"/>
</dbReference>
<keyword evidence="5" id="KW-0378">Hydrolase</keyword>
<keyword evidence="2" id="KW-0732">Signal</keyword>
<dbReference type="InterPro" id="IPR011330">
    <property type="entry name" value="Glyco_hydro/deAcase_b/a-brl"/>
</dbReference>
<evidence type="ECO:0000256" key="2">
    <source>
        <dbReference type="ARBA" id="ARBA00022729"/>
    </source>
</evidence>
<dbReference type="EMBL" id="CABEHT010000001">
    <property type="protein sequence ID" value="VTS14099.1"/>
    <property type="molecule type" value="Genomic_DNA"/>
</dbReference>